<evidence type="ECO:0000256" key="3">
    <source>
        <dbReference type="ARBA" id="ARBA00022777"/>
    </source>
</evidence>
<evidence type="ECO:0000256" key="2">
    <source>
        <dbReference type="ARBA" id="ARBA00022679"/>
    </source>
</evidence>
<dbReference type="Gene3D" id="3.40.1190.20">
    <property type="match status" value="1"/>
</dbReference>
<dbReference type="PROSITE" id="PS00583">
    <property type="entry name" value="PFKB_KINASES_1"/>
    <property type="match status" value="1"/>
</dbReference>
<dbReference type="GO" id="GO:0016301">
    <property type="term" value="F:kinase activity"/>
    <property type="evidence" value="ECO:0007669"/>
    <property type="project" value="UniProtKB-KW"/>
</dbReference>
<dbReference type="InterPro" id="IPR011611">
    <property type="entry name" value="PfkB_dom"/>
</dbReference>
<gene>
    <name evidence="6" type="ORF">ACGLYG10_0680</name>
</gene>
<dbReference type="InterPro" id="IPR002139">
    <property type="entry name" value="Ribo/fructo_kinase"/>
</dbReference>
<dbReference type="Pfam" id="PF00294">
    <property type="entry name" value="PfkB"/>
    <property type="match status" value="1"/>
</dbReference>
<dbReference type="PANTHER" id="PTHR10584:SF166">
    <property type="entry name" value="RIBOKINASE"/>
    <property type="match status" value="1"/>
</dbReference>
<evidence type="ECO:0000259" key="5">
    <source>
        <dbReference type="Pfam" id="PF00294"/>
    </source>
</evidence>
<sequence length="318" mass="33069">MANLDVLCVGSSVVDIPLHPVDRSVFDTVSYPVDDISMQVGGDALNESIILSRLGARVGLVTAVGDDAAGTFITTTARSEGVDVSRVRVRRGLTTSLNIGLVQPDGERTFITNRNGSLWLTEESDLDVSGRIGFAKILAFGSIFNNPLLSGAWIADLFHRAKAAGMTVCADMVPSRTGAGIEEIAEALGYVDYFFPNASEAIALTGAHDEFEAAAVLERHGVTNTVLKVGARGCLVHNAHTTEVVPAVGRDAVDTTGAGDNFAAGYICALLRGMNSIDAAVFANGVAGLSVTRLGATAAVRSLEQAEEFIAGIDATGT</sequence>
<dbReference type="InterPro" id="IPR002173">
    <property type="entry name" value="Carboh/pur_kinase_PfkB_CS"/>
</dbReference>
<evidence type="ECO:0000256" key="1">
    <source>
        <dbReference type="ARBA" id="ARBA00010688"/>
    </source>
</evidence>
<dbReference type="RefSeq" id="WP_073327971.1">
    <property type="nucleotide sequence ID" value="NZ_FQTT01000002.1"/>
</dbReference>
<dbReference type="Proteomes" id="UP000184291">
    <property type="component" value="Unassembled WGS sequence"/>
</dbReference>
<feature type="domain" description="Carbohydrate kinase PfkB" evidence="5">
    <location>
        <begin position="5"/>
        <end position="299"/>
    </location>
</feature>
<dbReference type="GO" id="GO:0005829">
    <property type="term" value="C:cytosol"/>
    <property type="evidence" value="ECO:0007669"/>
    <property type="project" value="TreeGrafter"/>
</dbReference>
<dbReference type="InterPro" id="IPR029056">
    <property type="entry name" value="Ribokinase-like"/>
</dbReference>
<dbReference type="STRING" id="1892869.ACGLYG10_0680"/>
<dbReference type="PANTHER" id="PTHR10584">
    <property type="entry name" value="SUGAR KINASE"/>
    <property type="match status" value="1"/>
</dbReference>
<organism evidence="6 7">
    <name type="scientific">Actinomyces glycerinitolerans</name>
    <dbReference type="NCBI Taxonomy" id="1892869"/>
    <lineage>
        <taxon>Bacteria</taxon>
        <taxon>Bacillati</taxon>
        <taxon>Actinomycetota</taxon>
        <taxon>Actinomycetes</taxon>
        <taxon>Actinomycetales</taxon>
        <taxon>Actinomycetaceae</taxon>
        <taxon>Actinomyces</taxon>
    </lineage>
</organism>
<evidence type="ECO:0000256" key="4">
    <source>
        <dbReference type="RuleBase" id="RU003704"/>
    </source>
</evidence>
<keyword evidence="7" id="KW-1185">Reference proteome</keyword>
<evidence type="ECO:0000313" key="7">
    <source>
        <dbReference type="Proteomes" id="UP000184291"/>
    </source>
</evidence>
<name>A0A1M4RWX8_9ACTO</name>
<dbReference type="AlphaFoldDB" id="A0A1M4RWX8"/>
<proteinExistence type="inferred from homology"/>
<accession>A0A1M4RWX8</accession>
<evidence type="ECO:0000313" key="6">
    <source>
        <dbReference type="EMBL" id="SHE24476.1"/>
    </source>
</evidence>
<dbReference type="PRINTS" id="PR00990">
    <property type="entry name" value="RIBOKINASE"/>
</dbReference>
<keyword evidence="2 4" id="KW-0808">Transferase</keyword>
<comment type="similarity">
    <text evidence="1 4">Belongs to the carbohydrate kinase PfkB family.</text>
</comment>
<dbReference type="EMBL" id="FQTT01000002">
    <property type="protein sequence ID" value="SHE24476.1"/>
    <property type="molecule type" value="Genomic_DNA"/>
</dbReference>
<dbReference type="CDD" id="cd01166">
    <property type="entry name" value="KdgK"/>
    <property type="match status" value="1"/>
</dbReference>
<dbReference type="SUPFAM" id="SSF53613">
    <property type="entry name" value="Ribokinase-like"/>
    <property type="match status" value="1"/>
</dbReference>
<reference evidence="7" key="1">
    <citation type="submission" date="2016-09" db="EMBL/GenBank/DDBJ databases">
        <authorList>
            <person name="Strepis N."/>
        </authorList>
    </citation>
    <scope>NUCLEOTIDE SEQUENCE [LARGE SCALE GENOMIC DNA]</scope>
</reference>
<protein>
    <submittedName>
        <fullName evidence="6">Ribokinase/fructokinase</fullName>
    </submittedName>
</protein>
<keyword evidence="3 4" id="KW-0418">Kinase</keyword>
<dbReference type="PROSITE" id="PS00584">
    <property type="entry name" value="PFKB_KINASES_2"/>
    <property type="match status" value="1"/>
</dbReference>
<dbReference type="GO" id="GO:0006796">
    <property type="term" value="P:phosphate-containing compound metabolic process"/>
    <property type="evidence" value="ECO:0007669"/>
    <property type="project" value="UniProtKB-ARBA"/>
</dbReference>